<dbReference type="CDD" id="cd05235">
    <property type="entry name" value="SDR_e1"/>
    <property type="match status" value="1"/>
</dbReference>
<dbReference type="InterPro" id="IPR009081">
    <property type="entry name" value="PP-bd_ACP"/>
</dbReference>
<reference evidence="5" key="1">
    <citation type="journal article" date="2018" name="Nat. Microbiol.">
        <title>Leveraging single-cell genomics to expand the fungal tree of life.</title>
        <authorList>
            <person name="Ahrendt S.R."/>
            <person name="Quandt C.A."/>
            <person name="Ciobanu D."/>
            <person name="Clum A."/>
            <person name="Salamov A."/>
            <person name="Andreopoulos B."/>
            <person name="Cheng J.F."/>
            <person name="Woyke T."/>
            <person name="Pelin A."/>
            <person name="Henrissat B."/>
            <person name="Reynolds N.K."/>
            <person name="Benny G.L."/>
            <person name="Smith M.E."/>
            <person name="James T.Y."/>
            <person name="Grigoriev I.V."/>
        </authorList>
    </citation>
    <scope>NUCLEOTIDE SEQUENCE [LARGE SCALE GENOMIC DNA]</scope>
    <source>
        <strain evidence="5">RSA 468</strain>
    </source>
</reference>
<dbReference type="PANTHER" id="PTHR44845:SF1">
    <property type="entry name" value="L-2-AMINOADIPATE REDUCTASE"/>
    <property type="match status" value="1"/>
</dbReference>
<dbReference type="NCBIfam" id="TIGR01746">
    <property type="entry name" value="Thioester-redct"/>
    <property type="match status" value="1"/>
</dbReference>
<dbReference type="STRING" id="215637.A0A4P9ZWY8"/>
<proteinExistence type="predicted"/>
<dbReference type="SUPFAM" id="SSF51735">
    <property type="entry name" value="NAD(P)-binding Rossmann-fold domains"/>
    <property type="match status" value="1"/>
</dbReference>
<protein>
    <submittedName>
        <fullName evidence="4">Male sterility protein-domain-containing protein</fullName>
    </submittedName>
</protein>
<dbReference type="Pfam" id="PF00550">
    <property type="entry name" value="PP-binding"/>
    <property type="match status" value="1"/>
</dbReference>
<dbReference type="InterPro" id="IPR036291">
    <property type="entry name" value="NAD(P)-bd_dom_sf"/>
</dbReference>
<dbReference type="Gene3D" id="2.30.38.10">
    <property type="entry name" value="Luciferase, Domain 3"/>
    <property type="match status" value="1"/>
</dbReference>
<evidence type="ECO:0000256" key="1">
    <source>
        <dbReference type="ARBA" id="ARBA00022450"/>
    </source>
</evidence>
<dbReference type="InterPro" id="IPR013120">
    <property type="entry name" value="FAR_NAD-bd"/>
</dbReference>
<dbReference type="Proteomes" id="UP000268162">
    <property type="component" value="Unassembled WGS sequence"/>
</dbReference>
<dbReference type="EMBL" id="ML002400">
    <property type="protein sequence ID" value="RKP38147.1"/>
    <property type="molecule type" value="Genomic_DNA"/>
</dbReference>
<dbReference type="SUPFAM" id="SSF56801">
    <property type="entry name" value="Acetyl-CoA synthetase-like"/>
    <property type="match status" value="1"/>
</dbReference>
<dbReference type="InterPro" id="IPR036736">
    <property type="entry name" value="ACP-like_sf"/>
</dbReference>
<dbReference type="SUPFAM" id="SSF47336">
    <property type="entry name" value="ACP-like"/>
    <property type="match status" value="1"/>
</dbReference>
<feature type="non-terminal residue" evidence="4">
    <location>
        <position position="669"/>
    </location>
</feature>
<evidence type="ECO:0000313" key="5">
    <source>
        <dbReference type="Proteomes" id="UP000268162"/>
    </source>
</evidence>
<dbReference type="Pfam" id="PF07993">
    <property type="entry name" value="NAD_binding_4"/>
    <property type="match status" value="1"/>
</dbReference>
<dbReference type="AlphaFoldDB" id="A0A4P9ZWY8"/>
<dbReference type="InterPro" id="IPR045851">
    <property type="entry name" value="AMP-bd_C_sf"/>
</dbReference>
<name>A0A4P9ZWY8_9FUNG</name>
<dbReference type="InterPro" id="IPR010080">
    <property type="entry name" value="Thioester_reductase-like_dom"/>
</dbReference>
<evidence type="ECO:0000256" key="2">
    <source>
        <dbReference type="ARBA" id="ARBA00022553"/>
    </source>
</evidence>
<accession>A0A4P9ZWY8</accession>
<dbReference type="Gene3D" id="1.10.1200.10">
    <property type="entry name" value="ACP-like"/>
    <property type="match status" value="1"/>
</dbReference>
<dbReference type="Gene3D" id="3.30.300.30">
    <property type="match status" value="1"/>
</dbReference>
<dbReference type="PROSITE" id="PS50075">
    <property type="entry name" value="CARRIER"/>
    <property type="match status" value="1"/>
</dbReference>
<gene>
    <name evidence="4" type="ORF">BJ085DRAFT_7858</name>
</gene>
<feature type="domain" description="Carrier" evidence="3">
    <location>
        <begin position="216"/>
        <end position="292"/>
    </location>
</feature>
<evidence type="ECO:0000313" key="4">
    <source>
        <dbReference type="EMBL" id="RKP38147.1"/>
    </source>
</evidence>
<organism evidence="4 5">
    <name type="scientific">Dimargaris cristalligena</name>
    <dbReference type="NCBI Taxonomy" id="215637"/>
    <lineage>
        <taxon>Eukaryota</taxon>
        <taxon>Fungi</taxon>
        <taxon>Fungi incertae sedis</taxon>
        <taxon>Zoopagomycota</taxon>
        <taxon>Kickxellomycotina</taxon>
        <taxon>Dimargaritomycetes</taxon>
        <taxon>Dimargaritales</taxon>
        <taxon>Dimargaritaceae</taxon>
        <taxon>Dimargaris</taxon>
    </lineage>
</organism>
<dbReference type="PANTHER" id="PTHR44845">
    <property type="entry name" value="CARRIER DOMAIN-CONTAINING PROTEIN"/>
    <property type="match status" value="1"/>
</dbReference>
<dbReference type="Gene3D" id="3.40.50.720">
    <property type="entry name" value="NAD(P)-binding Rossmann-like Domain"/>
    <property type="match status" value="1"/>
</dbReference>
<keyword evidence="2" id="KW-0597">Phosphoprotein</keyword>
<sequence length="669" mass="73956">IGAVGEIYIGGIGVSQGYINRSDLNPVKFIKNIFTGQGRLYRTGDLGRWLPDGQIQCLGRTDNQIKIRGFRVELDEIDSTILHHPQIRTSATILSHATNGDQVLVSYIVPKFTGPSNYTTRESSGKPLIIGEDEGPDNYLYSLVSEVRESLNNTLPSYSIPSCFVPLTHLPVNANGKIDKLSLPCHKAFQSSEKYRPYAPTMRDISSISDVSNHLVNYSPTQISLNKIWQHILDLDSATPLHSNFFSMGGHSILATRLAIQVQKVFGANIPHSLVFREPTIYGMANEIDRLMLAGTTNTVNIPPAEKIAQIVSSQKAYSADLNTNSTPDLNLVRSGGAPTFFLTGATGFLGTFILTNLLSHFPSATVYCLARAQDPNRAFDRIKTSCINRLVWQSHQQIRAIVGDLAQPHLGITEVEWKSLAEIVDVVIHNGAQIHWMHPYEKLRGPNVLGTLEALKLATTHHIKPFHFISTLSVFTNDYPTHLTKSNKEGYSTDNTFPGSRLSIPAGYDQTKWVADKLILEAQSRGYPCTIVRPGFIVGASQSGVVNTDDFLWRFVKGCIQLGKAPTMDSAMAMCPVDYAAEVIVQVAINPDALAVGTFHIDMATRFSYNNIFDHIRMLGFTLDAVAYTNWCNYLKAAVKRPVDNALYPLLLFVLDSLPEMMDFPAID</sequence>
<keyword evidence="5" id="KW-1185">Reference proteome</keyword>
<keyword evidence="1" id="KW-0596">Phosphopantetheine</keyword>
<feature type="non-terminal residue" evidence="4">
    <location>
        <position position="1"/>
    </location>
</feature>
<evidence type="ECO:0000259" key="3">
    <source>
        <dbReference type="PROSITE" id="PS50075"/>
    </source>
</evidence>